<reference evidence="1 2" key="1">
    <citation type="submission" date="2020-03" db="EMBL/GenBank/DDBJ databases">
        <authorList>
            <person name="Picone N."/>
        </authorList>
    </citation>
    <scope>NUCLEOTIDE SEQUENCE [LARGE SCALE GENOMIC DNA]</scope>
    <source>
        <strain evidence="1">NSCAC1</strain>
    </source>
</reference>
<dbReference type="AlphaFoldDB" id="A0A7G1Q9D8"/>
<evidence type="ECO:0000313" key="1">
    <source>
        <dbReference type="EMBL" id="CAB1275757.1"/>
    </source>
</evidence>
<name>A0A7G1Q9D8_9GAMM</name>
<proteinExistence type="predicted"/>
<dbReference type="KEGG" id="ntg:NSCAC_0827"/>
<dbReference type="EMBL" id="LR778175">
    <property type="protein sequence ID" value="CAB1275757.1"/>
    <property type="molecule type" value="Genomic_DNA"/>
</dbReference>
<evidence type="ECO:0000313" key="2">
    <source>
        <dbReference type="Proteomes" id="UP000516072"/>
    </source>
</evidence>
<sequence>MKKIHRATDLGSIYIADDAVKILVDLRNRESLD</sequence>
<accession>A0A7G1Q9D8</accession>
<protein>
    <submittedName>
        <fullName evidence="1">Uncharacterized protein</fullName>
    </submittedName>
</protein>
<gene>
    <name evidence="1" type="ORF">NSCAC_0827</name>
</gene>
<dbReference type="Proteomes" id="UP000516072">
    <property type="component" value="Chromosome"/>
</dbReference>
<keyword evidence="2" id="KW-1185">Reference proteome</keyword>
<organism evidence="1 2">
    <name type="scientific">Candidatus Nitrosacidococcus tergens</name>
    <dbReference type="NCBI Taxonomy" id="553981"/>
    <lineage>
        <taxon>Bacteria</taxon>
        <taxon>Pseudomonadati</taxon>
        <taxon>Pseudomonadota</taxon>
        <taxon>Gammaproteobacteria</taxon>
        <taxon>Chromatiales</taxon>
        <taxon>Chromatiaceae</taxon>
        <taxon>Candidatus Nitrosacidococcus</taxon>
    </lineage>
</organism>